<evidence type="ECO:0000256" key="5">
    <source>
        <dbReference type="SAM" id="MobiDB-lite"/>
    </source>
</evidence>
<organism evidence="6 7">
    <name type="scientific">Solanum tuberosum</name>
    <name type="common">Potato</name>
    <dbReference type="NCBI Taxonomy" id="4113"/>
    <lineage>
        <taxon>Eukaryota</taxon>
        <taxon>Viridiplantae</taxon>
        <taxon>Streptophyta</taxon>
        <taxon>Embryophyta</taxon>
        <taxon>Tracheophyta</taxon>
        <taxon>Spermatophyta</taxon>
        <taxon>Magnoliopsida</taxon>
        <taxon>eudicotyledons</taxon>
        <taxon>Gunneridae</taxon>
        <taxon>Pentapetalae</taxon>
        <taxon>asterids</taxon>
        <taxon>lamiids</taxon>
        <taxon>Solanales</taxon>
        <taxon>Solanaceae</taxon>
        <taxon>Solanoideae</taxon>
        <taxon>Solaneae</taxon>
        <taxon>Solanum</taxon>
    </lineage>
</organism>
<evidence type="ECO:0008006" key="8">
    <source>
        <dbReference type="Google" id="ProtNLM"/>
    </source>
</evidence>
<dbReference type="Proteomes" id="UP000826656">
    <property type="component" value="Unassembled WGS sequence"/>
</dbReference>
<evidence type="ECO:0000313" key="6">
    <source>
        <dbReference type="EMBL" id="KAH0743928.1"/>
    </source>
</evidence>
<keyword evidence="2" id="KW-0227">DNA damage</keyword>
<protein>
    <recommendedName>
        <fullName evidence="8">Centromere protein S</fullName>
    </recommendedName>
</protein>
<dbReference type="InterPro" id="IPR009072">
    <property type="entry name" value="Histone-fold"/>
</dbReference>
<keyword evidence="7" id="KW-1185">Reference proteome</keyword>
<gene>
    <name evidence="6" type="ORF">KY290_031921</name>
</gene>
<feature type="region of interest" description="Disordered" evidence="5">
    <location>
        <begin position="181"/>
        <end position="208"/>
    </location>
</feature>
<name>A0ABQ7UCE9_SOLTU</name>
<dbReference type="Pfam" id="PF15630">
    <property type="entry name" value="CENP-S"/>
    <property type="match status" value="1"/>
</dbReference>
<evidence type="ECO:0000256" key="2">
    <source>
        <dbReference type="ARBA" id="ARBA00022763"/>
    </source>
</evidence>
<comment type="caution">
    <text evidence="6">The sequence shown here is derived from an EMBL/GenBank/DDBJ whole genome shotgun (WGS) entry which is preliminary data.</text>
</comment>
<feature type="compositionally biased region" description="Basic and acidic residues" evidence="5">
    <location>
        <begin position="193"/>
        <end position="208"/>
    </location>
</feature>
<evidence type="ECO:0000313" key="7">
    <source>
        <dbReference type="Proteomes" id="UP000826656"/>
    </source>
</evidence>
<evidence type="ECO:0000256" key="3">
    <source>
        <dbReference type="ARBA" id="ARBA00023125"/>
    </source>
</evidence>
<dbReference type="PANTHER" id="PTHR22980">
    <property type="entry name" value="CORTISTATIN"/>
    <property type="match status" value="1"/>
</dbReference>
<dbReference type="PANTHER" id="PTHR22980:SF0">
    <property type="entry name" value="CENTROMERE PROTEIN S"/>
    <property type="match status" value="1"/>
</dbReference>
<evidence type="ECO:0000256" key="4">
    <source>
        <dbReference type="ARBA" id="ARBA00023204"/>
    </source>
</evidence>
<dbReference type="SUPFAM" id="SSF47113">
    <property type="entry name" value="Histone-fold"/>
    <property type="match status" value="1"/>
</dbReference>
<proteinExistence type="inferred from homology"/>
<dbReference type="CDD" id="cd22919">
    <property type="entry name" value="HFD_CENP-S"/>
    <property type="match status" value="1"/>
</dbReference>
<dbReference type="Gene3D" id="1.10.20.10">
    <property type="entry name" value="Histone, subunit A"/>
    <property type="match status" value="1"/>
</dbReference>
<keyword evidence="3" id="KW-0238">DNA-binding</keyword>
<evidence type="ECO:0000256" key="1">
    <source>
        <dbReference type="ARBA" id="ARBA00006612"/>
    </source>
</evidence>
<comment type="similarity">
    <text evidence="1">Belongs to the TAF9 family. CENP-S/MHF1 subfamily.</text>
</comment>
<keyword evidence="4" id="KW-0234">DNA repair</keyword>
<dbReference type="InterPro" id="IPR029003">
    <property type="entry name" value="CENP-S/Mhf1"/>
</dbReference>
<reference evidence="6 7" key="1">
    <citation type="journal article" date="2021" name="bioRxiv">
        <title>Chromosome-scale and haplotype-resolved genome assembly of a tetraploid potato cultivar.</title>
        <authorList>
            <person name="Sun H."/>
            <person name="Jiao W.-B."/>
            <person name="Krause K."/>
            <person name="Campoy J.A."/>
            <person name="Goel M."/>
            <person name="Folz-Donahue K."/>
            <person name="Kukat C."/>
            <person name="Huettel B."/>
            <person name="Schneeberger K."/>
        </authorList>
    </citation>
    <scope>NUCLEOTIDE SEQUENCE [LARGE SCALE GENOMIC DNA]</scope>
    <source>
        <strain evidence="6">SolTubOtavaFocal</strain>
        <tissue evidence="6">Leaves</tissue>
    </source>
</reference>
<sequence length="208" mass="23322">MATPLAAMTARRATTFTHFPFSSLTSQAVPRPIHNKQLLLLFPKIQLDRPVSRASFAIGKCDMLNNSPTMEDLDGGMASDVEREEEEAVTDLLRDRFRLCTISIAEGEAKQCGMEVSQPIITCISDLAFKFAEQLSKDLELFAQHAGRKSVNMEDVILSAHRNDHLAASLRSFCNDLKTKEPNLERKRKKNPRREGRVAPDLPRTPDT</sequence>
<accession>A0ABQ7UCE9</accession>
<dbReference type="EMBL" id="JAIVGD010000023">
    <property type="protein sequence ID" value="KAH0743928.1"/>
    <property type="molecule type" value="Genomic_DNA"/>
</dbReference>